<sequence length="948" mass="99789">MKILRSCYLLVFFLILAGLGSARAQSFAWAKIARTPTDTAYATASRQVSATDADGNTYAYIPFRESLIVESTVLTAAPTGSAAVIKYDSTGTVLWIKQLQDLVITKMAVDNSADGVFITAFKEVAGGGTWDGTAIPVTPNRAFYAKASAGGTLQWTRALPDLNLYDGSFGVVADDAGRAYVLGVLLNPGTVSGTNAEADDAFILQTNGTGTTQWVRVLHGTSFLSLSGLQMGPKPSGGFLISGLLLNSLYLGAGTANPLLTVSGGGSTNGFLSSFDGTGTHQWSRIVGTTTQQGRGFAAIKSLAADANGNAYVTGTGYQPLQIGSLTLTSGYFLAKYNAAGVVVWARGGQPIPNWYPSYPGELLVANNAGVTVTVRLSPGSIIASPSPASLVLGTLELRAPVTFVHYTAQGLEQWAVADTWPGPIPTVSAQPPYYRPTSMGLDARGNVYSVGQVVRGNGVGPPIGPAPTIQLGSQTTVGRGSIVTRLNAYANTLRGQVYLDQNANGQRDATEGIFPIPLTGALVQGTTTTYFPVDMTGTMQAYASPGNYSLSLARIPTYYTVSQPGNGGRYSGTFSGVSQLVSEQHFGLAPIPNQADVRITLTPYGPARPGFTTRYRATLENVGTTTANGTVTATLDSHAEYVSSTPSGTRAGQAITWNYAGLAPFNRLDFDVLFSLPTNTPPGTVLTSTASAPLAADVAPADNTTSNVQTVTASFDPNDITVNYARLTPTQVAAGQPLDYTVRFQNMGTDTAFTVIVKDTLNFQKLRLSTLQLVAQSHNCIWSLTGKGELTVRFLNIGLPHRNQNVIRSQGFVRFRVLPQATLAVGEVIPNHANIFFDYNAPVRTNTATTTVFLATAALDHHDAAAWSAYPNPATDAITVVTELATAGSVRLELLDALGRLVRQQTLKAPAGALRQTLDLHGLAPGLYVLRITPPTGPASSSQVVRE</sequence>
<proteinExistence type="predicted"/>
<organism evidence="4 5">
    <name type="scientific">Hymenobacter jeongseonensis</name>
    <dbReference type="NCBI Taxonomy" id="2791027"/>
    <lineage>
        <taxon>Bacteria</taxon>
        <taxon>Pseudomonadati</taxon>
        <taxon>Bacteroidota</taxon>
        <taxon>Cytophagia</taxon>
        <taxon>Cytophagales</taxon>
        <taxon>Hymenobacteraceae</taxon>
        <taxon>Hymenobacter</taxon>
    </lineage>
</organism>
<feature type="domain" description="Secretion system C-terminal sorting" evidence="2">
    <location>
        <begin position="871"/>
        <end position="935"/>
    </location>
</feature>
<accession>A0ABS0IC00</accession>
<dbReference type="NCBIfam" id="TIGR01451">
    <property type="entry name" value="B_ant_repeat"/>
    <property type="match status" value="1"/>
</dbReference>
<feature type="signal peptide" evidence="1">
    <location>
        <begin position="1"/>
        <end position="24"/>
    </location>
</feature>
<reference evidence="4 5" key="1">
    <citation type="submission" date="2020-11" db="EMBL/GenBank/DDBJ databases">
        <authorList>
            <person name="Kim M.K."/>
        </authorList>
    </citation>
    <scope>NUCLEOTIDE SEQUENCE [LARGE SCALE GENOMIC DNA]</scope>
    <source>
        <strain evidence="4 5">BT683</strain>
    </source>
</reference>
<dbReference type="EMBL" id="JADQDQ010000001">
    <property type="protein sequence ID" value="MBF9235876.1"/>
    <property type="molecule type" value="Genomic_DNA"/>
</dbReference>
<evidence type="ECO:0000256" key="1">
    <source>
        <dbReference type="SAM" id="SignalP"/>
    </source>
</evidence>
<feature type="chain" id="PRO_5047171054" evidence="1">
    <location>
        <begin position="25"/>
        <end position="948"/>
    </location>
</feature>
<keyword evidence="5" id="KW-1185">Reference proteome</keyword>
<feature type="domain" description="DUF7619" evidence="3">
    <location>
        <begin position="717"/>
        <end position="852"/>
    </location>
</feature>
<evidence type="ECO:0000259" key="3">
    <source>
        <dbReference type="Pfam" id="PF24595"/>
    </source>
</evidence>
<dbReference type="NCBIfam" id="TIGR04183">
    <property type="entry name" value="Por_Secre_tail"/>
    <property type="match status" value="1"/>
</dbReference>
<comment type="caution">
    <text evidence="4">The sequence shown here is derived from an EMBL/GenBank/DDBJ whole genome shotgun (WGS) entry which is preliminary data.</text>
</comment>
<gene>
    <name evidence="4" type="ORF">I2I05_00560</name>
</gene>
<dbReference type="InterPro" id="IPR026444">
    <property type="entry name" value="Secre_tail"/>
</dbReference>
<dbReference type="Proteomes" id="UP000597617">
    <property type="component" value="Unassembled WGS sequence"/>
</dbReference>
<keyword evidence="1" id="KW-0732">Signal</keyword>
<protein>
    <submittedName>
        <fullName evidence="4">T9SS type A sorting domain-containing protein</fullName>
    </submittedName>
</protein>
<dbReference type="Pfam" id="PF24595">
    <property type="entry name" value="DUF7619"/>
    <property type="match status" value="1"/>
</dbReference>
<evidence type="ECO:0000313" key="4">
    <source>
        <dbReference type="EMBL" id="MBF9235876.1"/>
    </source>
</evidence>
<evidence type="ECO:0000313" key="5">
    <source>
        <dbReference type="Proteomes" id="UP000597617"/>
    </source>
</evidence>
<dbReference type="Pfam" id="PF18962">
    <property type="entry name" value="Por_Secre_tail"/>
    <property type="match status" value="1"/>
</dbReference>
<dbReference type="InterPro" id="IPR055353">
    <property type="entry name" value="DUF7619"/>
</dbReference>
<name>A0ABS0IC00_9BACT</name>
<evidence type="ECO:0000259" key="2">
    <source>
        <dbReference type="Pfam" id="PF18962"/>
    </source>
</evidence>
<dbReference type="InterPro" id="IPR047589">
    <property type="entry name" value="DUF11_rpt"/>
</dbReference>